<keyword evidence="6" id="KW-1185">Reference proteome</keyword>
<comment type="subcellular location">
    <subcellularLocation>
        <location evidence="1">Cytoplasm</location>
    </subcellularLocation>
</comment>
<dbReference type="RefSeq" id="WP_201955038.1">
    <property type="nucleotide sequence ID" value="NZ_JAERRJ010000014.1"/>
</dbReference>
<dbReference type="Proteomes" id="UP000602198">
    <property type="component" value="Unassembled WGS sequence"/>
</dbReference>
<protein>
    <submittedName>
        <fullName evidence="5">ESX secretion-associated protein EspG</fullName>
    </submittedName>
</protein>
<dbReference type="InterPro" id="IPR025734">
    <property type="entry name" value="EspG"/>
</dbReference>
<evidence type="ECO:0000256" key="4">
    <source>
        <dbReference type="ARBA" id="ARBA00023186"/>
    </source>
</evidence>
<accession>A0ABS1MFZ4</accession>
<keyword evidence="4" id="KW-0143">Chaperone</keyword>
<proteinExistence type="inferred from homology"/>
<evidence type="ECO:0000256" key="2">
    <source>
        <dbReference type="ARBA" id="ARBA00006411"/>
    </source>
</evidence>
<evidence type="ECO:0000313" key="5">
    <source>
        <dbReference type="EMBL" id="MBL1079176.1"/>
    </source>
</evidence>
<gene>
    <name evidence="5" type="ORF">JK358_32705</name>
</gene>
<comment type="caution">
    <text evidence="5">The sequence shown here is derived from an EMBL/GenBank/DDBJ whole genome shotgun (WGS) entry which is preliminary data.</text>
</comment>
<sequence>MTRTWRFSEAGFSVLWKDRTGDQLPDPFLYTSTAASQQEYREEQQQARDRVRASADHEVNEIVDVVSAPDLYLTVRGGSSSDPASLIRMRASRKGGRGYLITQLPGESIYHRGGYTVTECDPVRLADAIVAALPAAEAGAGGDIVLTSAGDGYEYAESRSSVVVADDSMDGRAARFSRAPLAASGQIQIVQGSSVFGPRGIRRFAVGWRDLEGDGRYVLTDRPATAMASDGSRFVSVLNSQIAQVIRAIKEEREQVG</sequence>
<dbReference type="EMBL" id="JAERRJ010000014">
    <property type="protein sequence ID" value="MBL1079176.1"/>
    <property type="molecule type" value="Genomic_DNA"/>
</dbReference>
<name>A0ABS1MFZ4_9NOCA</name>
<comment type="similarity">
    <text evidence="2">Belongs to the EspG family.</text>
</comment>
<dbReference type="Pfam" id="PF14011">
    <property type="entry name" value="ESX-1_EspG"/>
    <property type="match status" value="1"/>
</dbReference>
<keyword evidence="3" id="KW-0963">Cytoplasm</keyword>
<evidence type="ECO:0000256" key="3">
    <source>
        <dbReference type="ARBA" id="ARBA00022490"/>
    </source>
</evidence>
<organism evidence="5 6">
    <name type="scientific">Nocardia acididurans</name>
    <dbReference type="NCBI Taxonomy" id="2802282"/>
    <lineage>
        <taxon>Bacteria</taxon>
        <taxon>Bacillati</taxon>
        <taxon>Actinomycetota</taxon>
        <taxon>Actinomycetes</taxon>
        <taxon>Mycobacteriales</taxon>
        <taxon>Nocardiaceae</taxon>
        <taxon>Nocardia</taxon>
    </lineage>
</organism>
<reference evidence="5 6" key="1">
    <citation type="submission" date="2021-01" db="EMBL/GenBank/DDBJ databases">
        <title>WGS of actinomycetes isolated from Thailand.</title>
        <authorList>
            <person name="Thawai C."/>
        </authorList>
    </citation>
    <scope>NUCLEOTIDE SEQUENCE [LARGE SCALE GENOMIC DNA]</scope>
    <source>
        <strain evidence="5 6">LPG 2</strain>
    </source>
</reference>
<evidence type="ECO:0000256" key="1">
    <source>
        <dbReference type="ARBA" id="ARBA00004496"/>
    </source>
</evidence>
<evidence type="ECO:0000313" key="6">
    <source>
        <dbReference type="Proteomes" id="UP000602198"/>
    </source>
</evidence>